<evidence type="ECO:0000313" key="2">
    <source>
        <dbReference type="Proteomes" id="UP000298381"/>
    </source>
</evidence>
<keyword evidence="2" id="KW-1185">Reference proteome</keyword>
<name>A0A4Z0D933_9FIRM</name>
<dbReference type="EMBL" id="SRIB01000002">
    <property type="protein sequence ID" value="TFZ41342.1"/>
    <property type="molecule type" value="Genomic_DNA"/>
</dbReference>
<comment type="caution">
    <text evidence="1">The sequence shown here is derived from an EMBL/GenBank/DDBJ whole genome shotgun (WGS) entry which is preliminary data.</text>
</comment>
<reference evidence="1 2" key="1">
    <citation type="submission" date="2019-03" db="EMBL/GenBank/DDBJ databases">
        <title>Draft genome sequence data and analysis of a Fermenting Bacterium, Soehngenia longevitae strain 1933PT, isolated from petroleum reservoir in Azerbaijan.</title>
        <authorList>
            <person name="Grouzdev D.S."/>
            <person name="Bidzhieva S.K."/>
            <person name="Sokolova D.S."/>
            <person name="Tourova T.P."/>
            <person name="Poltaraus A.B."/>
            <person name="Nazina T.N."/>
        </authorList>
    </citation>
    <scope>NUCLEOTIDE SEQUENCE [LARGE SCALE GENOMIC DNA]</scope>
    <source>
        <strain evidence="1 2">1933P</strain>
    </source>
</reference>
<dbReference type="OrthoDB" id="1708325at2"/>
<proteinExistence type="predicted"/>
<protein>
    <submittedName>
        <fullName evidence="1">Uncharacterized protein</fullName>
    </submittedName>
</protein>
<dbReference type="RefSeq" id="WP_135270280.1">
    <property type="nucleotide sequence ID" value="NZ_SRIB01000002.1"/>
</dbReference>
<dbReference type="AlphaFoldDB" id="A0A4Z0D933"/>
<organism evidence="1 2">
    <name type="scientific">Soehngenia longivitae</name>
    <dbReference type="NCBI Taxonomy" id="2562294"/>
    <lineage>
        <taxon>Bacteria</taxon>
        <taxon>Bacillati</taxon>
        <taxon>Bacillota</taxon>
        <taxon>Tissierellia</taxon>
        <taxon>Tissierellales</taxon>
        <taxon>Tissierellaceae</taxon>
        <taxon>Soehngenia</taxon>
    </lineage>
</organism>
<accession>A0A4Z0D933</accession>
<evidence type="ECO:0000313" key="1">
    <source>
        <dbReference type="EMBL" id="TFZ41342.1"/>
    </source>
</evidence>
<gene>
    <name evidence="1" type="ORF">E4100_01830</name>
</gene>
<dbReference type="Proteomes" id="UP000298381">
    <property type="component" value="Unassembled WGS sequence"/>
</dbReference>
<sequence length="169" mass="19560">MKFFKQTIIMSLLLVITFTNFAFGNTGELISKDEYRKIELKEFKIDETKMEFLPINLNHISSMYPTVYDACPGRGDHEMLSSGWGKLIRVNNDGSRETVFNGGAAWQCKWCYEVLVTEYDPLAVGKVGYYCMRYMGNEIPLYGLIMEASPENIKYTNDSKVPYCKLFYR</sequence>